<dbReference type="Gene3D" id="3.40.50.300">
    <property type="entry name" value="P-loop containing nucleotide triphosphate hydrolases"/>
    <property type="match status" value="1"/>
</dbReference>
<organism evidence="3 4">
    <name type="scientific">Clostridium perfringens</name>
    <dbReference type="NCBI Taxonomy" id="1502"/>
    <lineage>
        <taxon>Bacteria</taxon>
        <taxon>Bacillati</taxon>
        <taxon>Bacillota</taxon>
        <taxon>Clostridia</taxon>
        <taxon>Eubacteriales</taxon>
        <taxon>Clostridiaceae</taxon>
        <taxon>Clostridium</taxon>
    </lineage>
</organism>
<evidence type="ECO:0000313" key="3">
    <source>
        <dbReference type="EMBL" id="MDZ7540915.1"/>
    </source>
</evidence>
<evidence type="ECO:0000259" key="2">
    <source>
        <dbReference type="Pfam" id="PF00350"/>
    </source>
</evidence>
<reference evidence="3" key="1">
    <citation type="submission" date="2019-11" db="EMBL/GenBank/DDBJ databases">
        <title>Characterization of Clostridium perfringens isolates from swine manure treated agricultural soils.</title>
        <authorList>
            <person name="Wushke S.T."/>
        </authorList>
    </citation>
    <scope>NUCLEOTIDE SEQUENCE</scope>
    <source>
        <strain evidence="3">X62</strain>
    </source>
</reference>
<dbReference type="Pfam" id="PF00350">
    <property type="entry name" value="Dynamin_N"/>
    <property type="match status" value="1"/>
</dbReference>
<sequence length="766" mass="88183">MKIEELSKFGIDDKLVKEYLDKVKNGEKIIAVTGSFSSGKSTFINAFIGKENFLASSNIECTPVLVDLLNENSDKIIIKYNDGREEEVDLTEENIKFYTRDKESYDKNILGLQIPCDSEFLSSKVHFIDTPGTSTPKIEQELITNAILKKSDIVLYVFDTVISQADLDRIEFIKQYSNQIIFIMTKIDETINGELISFSKDKIRKLIEEAKGEISKVYENPSILPVSSKLAFKEVELIDEIREMVKFIADRNNEKKLKENAKKQIKIIFEERLNELREEISVEEQLFYLDLKKSNKSEEKLKRELENLKISNHSAINELNRIIKENKNKNERKLSIIYNDAVNKVLKNIEGYEDITEEDVDYEIEQVSKYINVEIKKFLDNSVQAIVKDIYAENKKALEQINTDLGIKIESDIKMPSIEEVVLESREIDFLKDRIHNTESEVAVTLEEINYIEDGIKELNERLNKNNEKQENINNEVAKMGTYTAKYNEVVEEGYGEIGRKVGSVFGEIADTALIFAPGVGVLKTADKVKDGIKIAEYATRSMLLAAGKSSGKKGNKIKKGNKVISILSMLSISKYAGDLGGFIGEAIKPTKVRNIEDEEYKNAWKSEENRLKTLKDNLLKEENRINEDFDNCKISMIEAKKKITKLQEEKKRAEEELIRLMEEKEQEKEKLTKKQIKDLYKKEVERVISKEFDELKPAIDEVLGQVSENTVVISKEQFNKKIESLKESIERVYNEREKSEEVLSKRKALLNELKGYSEWIDSWIG</sequence>
<dbReference type="Proteomes" id="UP001288944">
    <property type="component" value="Unassembled WGS sequence"/>
</dbReference>
<protein>
    <recommendedName>
        <fullName evidence="2">Dynamin N-terminal domain-containing protein</fullName>
    </recommendedName>
</protein>
<dbReference type="InterPro" id="IPR045063">
    <property type="entry name" value="Dynamin_N"/>
</dbReference>
<dbReference type="RefSeq" id="WP_283701113.1">
    <property type="nucleotide sequence ID" value="NZ_CATNWK010000008.1"/>
</dbReference>
<proteinExistence type="predicted"/>
<feature type="coiled-coil region" evidence="1">
    <location>
        <begin position="266"/>
        <end position="332"/>
    </location>
</feature>
<dbReference type="AlphaFoldDB" id="A0AAW9K2C2"/>
<dbReference type="EMBL" id="WNUR01000011">
    <property type="protein sequence ID" value="MDZ7540915.1"/>
    <property type="molecule type" value="Genomic_DNA"/>
</dbReference>
<accession>A0AAW9K2C2</accession>
<dbReference type="InterPro" id="IPR027417">
    <property type="entry name" value="P-loop_NTPase"/>
</dbReference>
<keyword evidence="1" id="KW-0175">Coiled coil</keyword>
<comment type="caution">
    <text evidence="3">The sequence shown here is derived from an EMBL/GenBank/DDBJ whole genome shotgun (WGS) entry which is preliminary data.</text>
</comment>
<gene>
    <name evidence="3" type="ORF">GNF83_06565</name>
</gene>
<evidence type="ECO:0000313" key="4">
    <source>
        <dbReference type="Proteomes" id="UP001288944"/>
    </source>
</evidence>
<name>A0AAW9K2C2_CLOPF</name>
<feature type="coiled-coil region" evidence="1">
    <location>
        <begin position="605"/>
        <end position="678"/>
    </location>
</feature>
<evidence type="ECO:0000256" key="1">
    <source>
        <dbReference type="SAM" id="Coils"/>
    </source>
</evidence>
<dbReference type="PANTHER" id="PTHR43681:SF1">
    <property type="entry name" value="SARCALUMENIN"/>
    <property type="match status" value="1"/>
</dbReference>
<dbReference type="SUPFAM" id="SSF52540">
    <property type="entry name" value="P-loop containing nucleoside triphosphate hydrolases"/>
    <property type="match status" value="1"/>
</dbReference>
<feature type="coiled-coil region" evidence="1">
    <location>
        <begin position="428"/>
        <end position="480"/>
    </location>
</feature>
<feature type="coiled-coil region" evidence="1">
    <location>
        <begin position="716"/>
        <end position="743"/>
    </location>
</feature>
<dbReference type="InterPro" id="IPR051943">
    <property type="entry name" value="TRAFAC_Dynamin-like_GTPase"/>
</dbReference>
<feature type="domain" description="Dynamin N-terminal" evidence="2">
    <location>
        <begin position="30"/>
        <end position="185"/>
    </location>
</feature>
<dbReference type="PANTHER" id="PTHR43681">
    <property type="entry name" value="TRANSMEMBRANE GTPASE FZO"/>
    <property type="match status" value="1"/>
</dbReference>